<dbReference type="SUPFAM" id="SSF54523">
    <property type="entry name" value="Pili subunits"/>
    <property type="match status" value="1"/>
</dbReference>
<evidence type="ECO:0000256" key="9">
    <source>
        <dbReference type="ARBA" id="ARBA00023136"/>
    </source>
</evidence>
<keyword evidence="15" id="KW-1185">Reference proteome</keyword>
<dbReference type="PANTHER" id="PTHR38831">
    <property type="entry name" value="TYPE II SECRETION SYSTEM PROTEIN K"/>
    <property type="match status" value="1"/>
</dbReference>
<feature type="domain" description="T2SS protein K first SAM-like" evidence="13">
    <location>
        <begin position="111"/>
        <end position="216"/>
    </location>
</feature>
<dbReference type="PIRSF" id="PIRSF002786">
    <property type="entry name" value="XcpX"/>
    <property type="match status" value="1"/>
</dbReference>
<dbReference type="SUPFAM" id="SSF158544">
    <property type="entry name" value="GspK insert domain-like"/>
    <property type="match status" value="1"/>
</dbReference>
<keyword evidence="8 11" id="KW-1133">Transmembrane helix</keyword>
<protein>
    <recommendedName>
        <fullName evidence="10">Type II secretion system protein K</fullName>
    </recommendedName>
</protein>
<dbReference type="PANTHER" id="PTHR38831:SF1">
    <property type="entry name" value="TYPE II SECRETION SYSTEM PROTEIN K-RELATED"/>
    <property type="match status" value="1"/>
</dbReference>
<name>A0ABT8W1I8_9GAMM</name>
<organism evidence="14 15">
    <name type="scientific">Marinobacter suaedae</name>
    <dbReference type="NCBI Taxonomy" id="3057675"/>
    <lineage>
        <taxon>Bacteria</taxon>
        <taxon>Pseudomonadati</taxon>
        <taxon>Pseudomonadota</taxon>
        <taxon>Gammaproteobacteria</taxon>
        <taxon>Pseudomonadales</taxon>
        <taxon>Marinobacteraceae</taxon>
        <taxon>Marinobacter</taxon>
    </lineage>
</organism>
<comment type="caution">
    <text evidence="14">The sequence shown here is derived from an EMBL/GenBank/DDBJ whole genome shotgun (WGS) entry which is preliminary data.</text>
</comment>
<evidence type="ECO:0000259" key="13">
    <source>
        <dbReference type="Pfam" id="PF21687"/>
    </source>
</evidence>
<dbReference type="Gene3D" id="1.10.40.60">
    <property type="entry name" value="EpsJ-like"/>
    <property type="match status" value="2"/>
</dbReference>
<comment type="subcellular location">
    <subcellularLocation>
        <location evidence="1 10">Cell inner membrane</location>
    </subcellularLocation>
</comment>
<evidence type="ECO:0000313" key="15">
    <source>
        <dbReference type="Proteomes" id="UP001168640"/>
    </source>
</evidence>
<keyword evidence="3 10" id="KW-0813">Transport</keyword>
<keyword evidence="6 11" id="KW-0812">Transmembrane</keyword>
<dbReference type="Proteomes" id="UP001168640">
    <property type="component" value="Unassembled WGS sequence"/>
</dbReference>
<dbReference type="NCBIfam" id="NF037980">
    <property type="entry name" value="T2SS_GspK"/>
    <property type="match status" value="1"/>
</dbReference>
<keyword evidence="5 10" id="KW-0997">Cell inner membrane</keyword>
<keyword evidence="4 10" id="KW-1003">Cell membrane</keyword>
<dbReference type="InterPro" id="IPR049179">
    <property type="entry name" value="T2SSK_SAM-like_2nd"/>
</dbReference>
<accession>A0ABT8W1I8</accession>
<evidence type="ECO:0000256" key="1">
    <source>
        <dbReference type="ARBA" id="ARBA00004533"/>
    </source>
</evidence>
<comment type="similarity">
    <text evidence="2 10">Belongs to the GSP K family.</text>
</comment>
<evidence type="ECO:0000256" key="5">
    <source>
        <dbReference type="ARBA" id="ARBA00022519"/>
    </source>
</evidence>
<sequence>MSVPLFRQKGIALIMVLLAMALVVMLATGMTKQQTIRVFKAGHFLSQQQGTSIALGAEAYARVQLFTDHENDQEDSSLVDTPFEDWAGNSAILPLDDGLGVVQAQIDDLGGRINLNDLVNENGEVDLLTQQRLERLLIALDIDSIEVAKLIDWIDSNDQPVILEGGYGAEDGQYLSQEPGYRTGNQPFANVSELLLIEGVEPEDVAALREHVTALPVTGLGINVNFASPEVLQSLHEDLTPGHIADIEEALEESQGFDDLQEFLALNPFAGLGLNRQGLSVRTHFFEVAARITYDNRIVYLHSTIYRNGEGEMQTVSRDFGRKIKDDDFKDPVNFSEG</sequence>
<evidence type="ECO:0000259" key="12">
    <source>
        <dbReference type="Pfam" id="PF03934"/>
    </source>
</evidence>
<dbReference type="EMBL" id="JAUMIS010000002">
    <property type="protein sequence ID" value="MDO3722099.1"/>
    <property type="molecule type" value="Genomic_DNA"/>
</dbReference>
<evidence type="ECO:0000256" key="8">
    <source>
        <dbReference type="ARBA" id="ARBA00022989"/>
    </source>
</evidence>
<evidence type="ECO:0000256" key="6">
    <source>
        <dbReference type="ARBA" id="ARBA00022692"/>
    </source>
</evidence>
<evidence type="ECO:0000256" key="2">
    <source>
        <dbReference type="ARBA" id="ARBA00007246"/>
    </source>
</evidence>
<dbReference type="Gene3D" id="3.30.1300.30">
    <property type="entry name" value="GSPII I/J protein-like"/>
    <property type="match status" value="1"/>
</dbReference>
<keyword evidence="7" id="KW-0653">Protein transport</keyword>
<dbReference type="InterPro" id="IPR005628">
    <property type="entry name" value="GspK"/>
</dbReference>
<reference evidence="14" key="1">
    <citation type="submission" date="2023-07" db="EMBL/GenBank/DDBJ databases">
        <title>Marinobacter sp. chi1 genome sequencing and assembly.</title>
        <authorList>
            <person name="Park S."/>
        </authorList>
    </citation>
    <scope>NUCLEOTIDE SEQUENCE</scope>
    <source>
        <strain evidence="14">Chi1</strain>
    </source>
</reference>
<evidence type="ECO:0000313" key="14">
    <source>
        <dbReference type="EMBL" id="MDO3722099.1"/>
    </source>
</evidence>
<evidence type="ECO:0000256" key="7">
    <source>
        <dbReference type="ARBA" id="ARBA00022927"/>
    </source>
</evidence>
<evidence type="ECO:0000256" key="3">
    <source>
        <dbReference type="ARBA" id="ARBA00022448"/>
    </source>
</evidence>
<dbReference type="Pfam" id="PF21687">
    <property type="entry name" value="T2SSK_1st"/>
    <property type="match status" value="1"/>
</dbReference>
<feature type="domain" description="T2SS protein K second SAM-like" evidence="12">
    <location>
        <begin position="222"/>
        <end position="282"/>
    </location>
</feature>
<dbReference type="RefSeq" id="WP_302909854.1">
    <property type="nucleotide sequence ID" value="NZ_JAUMIS010000002.1"/>
</dbReference>
<evidence type="ECO:0000256" key="4">
    <source>
        <dbReference type="ARBA" id="ARBA00022475"/>
    </source>
</evidence>
<proteinExistence type="inferred from homology"/>
<dbReference type="Pfam" id="PF03934">
    <property type="entry name" value="T2SSK"/>
    <property type="match status" value="1"/>
</dbReference>
<feature type="transmembrane region" description="Helical" evidence="11">
    <location>
        <begin position="12"/>
        <end position="30"/>
    </location>
</feature>
<dbReference type="InterPro" id="IPR045584">
    <property type="entry name" value="Pilin-like"/>
</dbReference>
<evidence type="ECO:0000256" key="10">
    <source>
        <dbReference type="PIRNR" id="PIRNR002786"/>
    </source>
</evidence>
<dbReference type="InterPro" id="IPR038072">
    <property type="entry name" value="GspK_central_sf"/>
</dbReference>
<gene>
    <name evidence="14" type="primary">gspK</name>
    <name evidence="14" type="ORF">QVZ43_10235</name>
</gene>
<evidence type="ECO:0000256" key="11">
    <source>
        <dbReference type="SAM" id="Phobius"/>
    </source>
</evidence>
<keyword evidence="9 10" id="KW-0472">Membrane</keyword>
<dbReference type="InterPro" id="IPR049031">
    <property type="entry name" value="T2SSK_SAM-like_1st"/>
</dbReference>